<dbReference type="Pfam" id="PF07291">
    <property type="entry name" value="MauE"/>
    <property type="match status" value="1"/>
</dbReference>
<evidence type="ECO:0000259" key="6">
    <source>
        <dbReference type="Pfam" id="PF07291"/>
    </source>
</evidence>
<gene>
    <name evidence="7" type="ORF">QQ020_28530</name>
</gene>
<evidence type="ECO:0000256" key="4">
    <source>
        <dbReference type="ARBA" id="ARBA00023136"/>
    </source>
</evidence>
<evidence type="ECO:0000313" key="8">
    <source>
        <dbReference type="Proteomes" id="UP001172083"/>
    </source>
</evidence>
<organism evidence="7 8">
    <name type="scientific">Agaribacillus aureus</name>
    <dbReference type="NCBI Taxonomy" id="3051825"/>
    <lineage>
        <taxon>Bacteria</taxon>
        <taxon>Pseudomonadati</taxon>
        <taxon>Bacteroidota</taxon>
        <taxon>Cytophagia</taxon>
        <taxon>Cytophagales</taxon>
        <taxon>Splendidivirgaceae</taxon>
        <taxon>Agaribacillus</taxon>
    </lineage>
</organism>
<feature type="transmembrane region" description="Helical" evidence="5">
    <location>
        <begin position="93"/>
        <end position="115"/>
    </location>
</feature>
<feature type="transmembrane region" description="Helical" evidence="5">
    <location>
        <begin position="60"/>
        <end position="81"/>
    </location>
</feature>
<comment type="caution">
    <text evidence="7">The sequence shown here is derived from an EMBL/GenBank/DDBJ whole genome shotgun (WGS) entry which is preliminary data.</text>
</comment>
<evidence type="ECO:0000256" key="3">
    <source>
        <dbReference type="ARBA" id="ARBA00022989"/>
    </source>
</evidence>
<dbReference type="RefSeq" id="WP_346761393.1">
    <property type="nucleotide sequence ID" value="NZ_JAUJEB010000007.1"/>
</dbReference>
<evidence type="ECO:0000256" key="5">
    <source>
        <dbReference type="SAM" id="Phobius"/>
    </source>
</evidence>
<evidence type="ECO:0000313" key="7">
    <source>
        <dbReference type="EMBL" id="MDN5216059.1"/>
    </source>
</evidence>
<keyword evidence="2 5" id="KW-0812">Transmembrane</keyword>
<feature type="transmembrane region" description="Helical" evidence="5">
    <location>
        <begin position="121"/>
        <end position="141"/>
    </location>
</feature>
<dbReference type="Proteomes" id="UP001172083">
    <property type="component" value="Unassembled WGS sequence"/>
</dbReference>
<feature type="transmembrane region" description="Helical" evidence="5">
    <location>
        <begin position="12"/>
        <end position="29"/>
    </location>
</feature>
<keyword evidence="4 5" id="KW-0472">Membrane</keyword>
<proteinExistence type="predicted"/>
<feature type="domain" description="Methylamine utilisation protein MauE" evidence="6">
    <location>
        <begin position="13"/>
        <end position="114"/>
    </location>
</feature>
<evidence type="ECO:0000256" key="1">
    <source>
        <dbReference type="ARBA" id="ARBA00004141"/>
    </source>
</evidence>
<sequence length="156" mass="16964">MKINQKRIKDLAGLYLRLMLGFTLLSAVADRFGLWGAPGAEGVAWGNWENFVTYTYQLNAFAGGAMAPVLATIVTGLEILFGTTLILGYKTRWTALGTAALILLFALAMTYALGIKAPLDYSVFVDSAAALLLAGIAHYRWSIDERLQLKKSQTSI</sequence>
<comment type="subcellular location">
    <subcellularLocation>
        <location evidence="1">Membrane</location>
        <topology evidence="1">Multi-pass membrane protein</topology>
    </subcellularLocation>
</comment>
<protein>
    <submittedName>
        <fullName evidence="7">DoxX family protein</fullName>
    </submittedName>
</protein>
<dbReference type="InterPro" id="IPR009908">
    <property type="entry name" value="Methylamine_util_MauE"/>
</dbReference>
<keyword evidence="8" id="KW-1185">Reference proteome</keyword>
<dbReference type="EMBL" id="JAUJEB010000007">
    <property type="protein sequence ID" value="MDN5216059.1"/>
    <property type="molecule type" value="Genomic_DNA"/>
</dbReference>
<accession>A0ABT8LE54</accession>
<evidence type="ECO:0000256" key="2">
    <source>
        <dbReference type="ARBA" id="ARBA00022692"/>
    </source>
</evidence>
<name>A0ABT8LE54_9BACT</name>
<reference evidence="7" key="1">
    <citation type="submission" date="2023-06" db="EMBL/GenBank/DDBJ databases">
        <title>Genomic of Agaribacillus aureum.</title>
        <authorList>
            <person name="Wang G."/>
        </authorList>
    </citation>
    <scope>NUCLEOTIDE SEQUENCE</scope>
    <source>
        <strain evidence="7">BMA12</strain>
    </source>
</reference>
<keyword evidence="3 5" id="KW-1133">Transmembrane helix</keyword>